<dbReference type="EMBL" id="AUWY01000080">
    <property type="protein sequence ID" value="EQB32012.1"/>
    <property type="molecule type" value="Genomic_DNA"/>
</dbReference>
<dbReference type="PATRIC" id="fig|1346791.3.peg.2260"/>
<evidence type="ECO:0000313" key="2">
    <source>
        <dbReference type="Proteomes" id="UP000015523"/>
    </source>
</evidence>
<dbReference type="Proteomes" id="UP000015523">
    <property type="component" value="Unassembled WGS sequence"/>
</dbReference>
<reference evidence="1 2" key="1">
    <citation type="journal article" date="2013" name="Genome Announc.">
        <title>Draft Genome Sequence of Sphingobium ummariense Strain RL-3, a Hexachlorocyclohexane-Degrading Bacterium.</title>
        <authorList>
            <person name="Kohli P."/>
            <person name="Dua A."/>
            <person name="Sangwan N."/>
            <person name="Oldach P."/>
            <person name="Khurana J.P."/>
            <person name="Lal R."/>
        </authorList>
    </citation>
    <scope>NUCLEOTIDE SEQUENCE [LARGE SCALE GENOMIC DNA]</scope>
    <source>
        <strain evidence="1 2">RL-3</strain>
    </source>
</reference>
<dbReference type="STRING" id="1346791.M529_11750"/>
<evidence type="ECO:0000313" key="1">
    <source>
        <dbReference type="EMBL" id="EQB32012.1"/>
    </source>
</evidence>
<keyword evidence="2" id="KW-1185">Reference proteome</keyword>
<comment type="caution">
    <text evidence="1">The sequence shown here is derived from an EMBL/GenBank/DDBJ whole genome shotgun (WGS) entry which is preliminary data.</text>
</comment>
<accession>T0J596</accession>
<proteinExistence type="predicted"/>
<protein>
    <submittedName>
        <fullName evidence="1">Uncharacterized protein</fullName>
    </submittedName>
</protein>
<sequence length="122" mass="14175">MRRTFSKLDVHCAAEGCDVRIGKGKLFCKGHYFSLPKALRDRLWSAWRAAMTAYARAPRLEQDRLNREYQQAYQDCREYLRTVRPTSAEAMTTVAYDARDFASPHIEGGQPQQFNYFSGRML</sequence>
<dbReference type="AlphaFoldDB" id="T0J596"/>
<gene>
    <name evidence="1" type="ORF">M529_11750</name>
</gene>
<name>T0J596_9SPHN</name>
<organism evidence="1 2">
    <name type="scientific">Sphingobium ummariense RL-3</name>
    <dbReference type="NCBI Taxonomy" id="1346791"/>
    <lineage>
        <taxon>Bacteria</taxon>
        <taxon>Pseudomonadati</taxon>
        <taxon>Pseudomonadota</taxon>
        <taxon>Alphaproteobacteria</taxon>
        <taxon>Sphingomonadales</taxon>
        <taxon>Sphingomonadaceae</taxon>
        <taxon>Sphingobium</taxon>
    </lineage>
</organism>